<dbReference type="Pfam" id="PF07766">
    <property type="entry name" value="LETM1_RBD"/>
    <property type="match status" value="1"/>
</dbReference>
<keyword evidence="4" id="KW-1133">Transmembrane helix</keyword>
<dbReference type="InterPro" id="IPR033122">
    <property type="entry name" value="LETM1-like_RBD"/>
</dbReference>
<dbReference type="GO" id="GO:0043022">
    <property type="term" value="F:ribosome binding"/>
    <property type="evidence" value="ECO:0007669"/>
    <property type="project" value="InterPro"/>
</dbReference>
<dbReference type="GeneID" id="54478372"/>
<evidence type="ECO:0000256" key="4">
    <source>
        <dbReference type="ARBA" id="ARBA00022989"/>
    </source>
</evidence>
<reference evidence="9" key="1">
    <citation type="journal article" date="2020" name="Stud. Mycol.">
        <title>101 Dothideomycetes genomes: a test case for predicting lifestyles and emergence of pathogens.</title>
        <authorList>
            <person name="Haridas S."/>
            <person name="Albert R."/>
            <person name="Binder M."/>
            <person name="Bloem J."/>
            <person name="Labutti K."/>
            <person name="Salamov A."/>
            <person name="Andreopoulos B."/>
            <person name="Baker S."/>
            <person name="Barry K."/>
            <person name="Bills G."/>
            <person name="Bluhm B."/>
            <person name="Cannon C."/>
            <person name="Castanera R."/>
            <person name="Culley D."/>
            <person name="Daum C."/>
            <person name="Ezra D."/>
            <person name="Gonzalez J."/>
            <person name="Henrissat B."/>
            <person name="Kuo A."/>
            <person name="Liang C."/>
            <person name="Lipzen A."/>
            <person name="Lutzoni F."/>
            <person name="Magnuson J."/>
            <person name="Mondo S."/>
            <person name="Nolan M."/>
            <person name="Ohm R."/>
            <person name="Pangilinan J."/>
            <person name="Park H.-J."/>
            <person name="Ramirez L."/>
            <person name="Alfaro M."/>
            <person name="Sun H."/>
            <person name="Tritt A."/>
            <person name="Yoshinaga Y."/>
            <person name="Zwiers L.-H."/>
            <person name="Turgeon B."/>
            <person name="Goodwin S."/>
            <person name="Spatafora J."/>
            <person name="Crous P."/>
            <person name="Grigoriev I."/>
        </authorList>
    </citation>
    <scope>NUCLEOTIDE SEQUENCE</scope>
    <source>
        <strain evidence="9">CBS 113389</strain>
    </source>
</reference>
<dbReference type="PROSITE" id="PS51758">
    <property type="entry name" value="LETM1_RBD"/>
    <property type="match status" value="1"/>
</dbReference>
<keyword evidence="2" id="KW-0812">Transmembrane</keyword>
<proteinExistence type="predicted"/>
<dbReference type="PANTHER" id="PTHR14009">
    <property type="entry name" value="LEUCINE ZIPPER-EF-HAND CONTAINING TRANSMEMBRANE PROTEIN"/>
    <property type="match status" value="1"/>
</dbReference>
<evidence type="ECO:0000313" key="10">
    <source>
        <dbReference type="Proteomes" id="UP000799767"/>
    </source>
</evidence>
<dbReference type="InterPro" id="IPR044202">
    <property type="entry name" value="LETM1/MDM38-like"/>
</dbReference>
<dbReference type="GO" id="GO:0030003">
    <property type="term" value="P:intracellular monoatomic cation homeostasis"/>
    <property type="evidence" value="ECO:0007669"/>
    <property type="project" value="TreeGrafter"/>
</dbReference>
<name>A0A6A6PPI1_9PEZI</name>
<dbReference type="GO" id="GO:0005743">
    <property type="term" value="C:mitochondrial inner membrane"/>
    <property type="evidence" value="ECO:0007669"/>
    <property type="project" value="UniProtKB-SubCell"/>
</dbReference>
<protein>
    <recommendedName>
        <fullName evidence="8">Letm1 RBD domain-containing protein</fullName>
    </recommendedName>
</protein>
<evidence type="ECO:0000256" key="1">
    <source>
        <dbReference type="ARBA" id="ARBA00004434"/>
    </source>
</evidence>
<sequence length="375" mass="42669">MTIQRPVVGLYAIASRQYTPRLVCSQRVPLLRHYAQQSTQPDGTPSTAAAIVKSALTVIESRANADPVNAPRSTLPPPLNLPTRGDEAAPIYYFRLGRAYGTFYKDGIKAVWFNFKASRLLQERIKSERNAKDVTDAVEKKAITRAEFQLLARNSHDIGKLPIFSLMVLVFGEWLVLIVPFVPSRVPGTCRIPKQTHGMTLKAEERRRVSFRHGIPAPSKEQMAKEDVDAEKGGEKTLWPMAFNPDYARRIVGKLRDDQLHHLSCNLGLHNSLWDRVQLAPPAFLLRRSISNRLQYLTQDDFLLLEHGGVARLTPDELRFACEQRGLDTLGQEDKALQRKLEWWLNRQREDDGKGRAMLTMLFRRPNAWNGKGKR</sequence>
<keyword evidence="10" id="KW-1185">Reference proteome</keyword>
<dbReference type="AlphaFoldDB" id="A0A6A6PPI1"/>
<evidence type="ECO:0000256" key="7">
    <source>
        <dbReference type="PROSITE-ProRule" id="PRU01094"/>
    </source>
</evidence>
<dbReference type="EMBL" id="MU001637">
    <property type="protein sequence ID" value="KAF2481989.1"/>
    <property type="molecule type" value="Genomic_DNA"/>
</dbReference>
<dbReference type="PANTHER" id="PTHR14009:SF1">
    <property type="entry name" value="MITOCHONDRIAL PROTON_CALCIUM EXCHANGER PROTEIN"/>
    <property type="match status" value="1"/>
</dbReference>
<comment type="subcellular location">
    <subcellularLocation>
        <location evidence="1">Mitochondrion inner membrane</location>
        <topology evidence="1">Single-pass membrane protein</topology>
    </subcellularLocation>
</comment>
<dbReference type="Proteomes" id="UP000799767">
    <property type="component" value="Unassembled WGS sequence"/>
</dbReference>
<gene>
    <name evidence="9" type="ORF">BDY17DRAFT_325489</name>
</gene>
<evidence type="ECO:0000259" key="8">
    <source>
        <dbReference type="PROSITE" id="PS51758"/>
    </source>
</evidence>
<accession>A0A6A6PPI1</accession>
<keyword evidence="6" id="KW-0472">Membrane</keyword>
<evidence type="ECO:0000313" key="9">
    <source>
        <dbReference type="EMBL" id="KAF2481989.1"/>
    </source>
</evidence>
<keyword evidence="5 7" id="KW-0496">Mitochondrion</keyword>
<dbReference type="OrthoDB" id="73691at2759"/>
<evidence type="ECO:0000256" key="3">
    <source>
        <dbReference type="ARBA" id="ARBA00022792"/>
    </source>
</evidence>
<dbReference type="RefSeq" id="XP_033588559.1">
    <property type="nucleotide sequence ID" value="XM_033737370.1"/>
</dbReference>
<organism evidence="9 10">
    <name type="scientific">Neohortaea acidophila</name>
    <dbReference type="NCBI Taxonomy" id="245834"/>
    <lineage>
        <taxon>Eukaryota</taxon>
        <taxon>Fungi</taxon>
        <taxon>Dikarya</taxon>
        <taxon>Ascomycota</taxon>
        <taxon>Pezizomycotina</taxon>
        <taxon>Dothideomycetes</taxon>
        <taxon>Dothideomycetidae</taxon>
        <taxon>Mycosphaerellales</taxon>
        <taxon>Teratosphaeriaceae</taxon>
        <taxon>Neohortaea</taxon>
    </lineage>
</organism>
<evidence type="ECO:0000256" key="2">
    <source>
        <dbReference type="ARBA" id="ARBA00022692"/>
    </source>
</evidence>
<evidence type="ECO:0000256" key="5">
    <source>
        <dbReference type="ARBA" id="ARBA00023128"/>
    </source>
</evidence>
<keyword evidence="3" id="KW-0999">Mitochondrion inner membrane</keyword>
<feature type="domain" description="Letm1 RBD" evidence="8">
    <location>
        <begin position="174"/>
        <end position="375"/>
    </location>
</feature>
<evidence type="ECO:0000256" key="6">
    <source>
        <dbReference type="ARBA" id="ARBA00023136"/>
    </source>
</evidence>